<dbReference type="Proteomes" id="UP000462055">
    <property type="component" value="Unassembled WGS sequence"/>
</dbReference>
<dbReference type="InterPro" id="IPR046373">
    <property type="entry name" value="Acyl-CoA_Oxase/DH_mid-dom_sf"/>
</dbReference>
<dbReference type="Gene3D" id="1.20.140.10">
    <property type="entry name" value="Butyryl-CoA Dehydrogenase, subunit A, domain 3"/>
    <property type="match status" value="1"/>
</dbReference>
<comment type="similarity">
    <text evidence="2">Belongs to the acyl-CoA dehydrogenase family.</text>
</comment>
<evidence type="ECO:0000313" key="9">
    <source>
        <dbReference type="EMBL" id="MWA07006.1"/>
    </source>
</evidence>
<dbReference type="Pfam" id="PF00441">
    <property type="entry name" value="Acyl-CoA_dh_1"/>
    <property type="match status" value="1"/>
</dbReference>
<keyword evidence="5" id="KW-0560">Oxidoreductase</keyword>
<evidence type="ECO:0000256" key="3">
    <source>
        <dbReference type="ARBA" id="ARBA00022630"/>
    </source>
</evidence>
<evidence type="ECO:0000259" key="8">
    <source>
        <dbReference type="Pfam" id="PF02771"/>
    </source>
</evidence>
<evidence type="ECO:0000256" key="5">
    <source>
        <dbReference type="ARBA" id="ARBA00023002"/>
    </source>
</evidence>
<evidence type="ECO:0000256" key="2">
    <source>
        <dbReference type="ARBA" id="ARBA00009347"/>
    </source>
</evidence>
<evidence type="ECO:0000256" key="6">
    <source>
        <dbReference type="SAM" id="MobiDB-lite"/>
    </source>
</evidence>
<dbReference type="Gene3D" id="1.10.540.10">
    <property type="entry name" value="Acyl-CoA dehydrogenase/oxidase, N-terminal domain"/>
    <property type="match status" value="1"/>
</dbReference>
<protein>
    <submittedName>
        <fullName evidence="9">Acyl-CoA dehydrogenase</fullName>
    </submittedName>
</protein>
<dbReference type="PANTHER" id="PTHR43884">
    <property type="entry name" value="ACYL-COA DEHYDROGENASE"/>
    <property type="match status" value="1"/>
</dbReference>
<feature type="domain" description="Acyl-CoA dehydrogenase/oxidase N-terminal" evidence="8">
    <location>
        <begin position="88"/>
        <end position="198"/>
    </location>
</feature>
<feature type="region of interest" description="Disordered" evidence="6">
    <location>
        <begin position="1"/>
        <end position="72"/>
    </location>
</feature>
<dbReference type="EMBL" id="WBMS02000061">
    <property type="protein sequence ID" value="MWA07006.1"/>
    <property type="molecule type" value="Genomic_DNA"/>
</dbReference>
<dbReference type="InterPro" id="IPR036250">
    <property type="entry name" value="AcylCo_DH-like_C"/>
</dbReference>
<evidence type="ECO:0000259" key="7">
    <source>
        <dbReference type="Pfam" id="PF00441"/>
    </source>
</evidence>
<keyword evidence="3" id="KW-0285">Flavoprotein</keyword>
<dbReference type="SUPFAM" id="SSF47203">
    <property type="entry name" value="Acyl-CoA dehydrogenase C-terminal domain-like"/>
    <property type="match status" value="1"/>
</dbReference>
<feature type="compositionally biased region" description="Basic residues" evidence="6">
    <location>
        <begin position="19"/>
        <end position="39"/>
    </location>
</feature>
<dbReference type="CDD" id="cd00567">
    <property type="entry name" value="ACAD"/>
    <property type="match status" value="1"/>
</dbReference>
<evidence type="ECO:0000256" key="4">
    <source>
        <dbReference type="ARBA" id="ARBA00022827"/>
    </source>
</evidence>
<reference evidence="9" key="1">
    <citation type="submission" date="2019-12" db="EMBL/GenBank/DDBJ databases">
        <title>Actinomadura physcomitrii sp. nov., a novel actinomycete isolated from moss [Physcomitrium sphaericum (Ludw) Fuernr].</title>
        <authorList>
            <person name="Zhuang X."/>
        </authorList>
    </citation>
    <scope>NUCLEOTIDE SEQUENCE [LARGE SCALE GENOMIC DNA]</scope>
    <source>
        <strain evidence="9">LD22</strain>
    </source>
</reference>
<feature type="compositionally biased region" description="Low complexity" evidence="6">
    <location>
        <begin position="40"/>
        <end position="50"/>
    </location>
</feature>
<dbReference type="SUPFAM" id="SSF56645">
    <property type="entry name" value="Acyl-CoA dehydrogenase NM domain-like"/>
    <property type="match status" value="1"/>
</dbReference>
<dbReference type="AlphaFoldDB" id="A0A6I4MXA5"/>
<gene>
    <name evidence="9" type="ORF">F8568_043045</name>
</gene>
<comment type="cofactor">
    <cofactor evidence="1">
        <name>FAD</name>
        <dbReference type="ChEBI" id="CHEBI:57692"/>
    </cofactor>
</comment>
<accession>A0A6I4MXA5</accession>
<feature type="domain" description="Acyl-CoA dehydrogenase/oxidase C-terminal" evidence="7">
    <location>
        <begin position="309"/>
        <end position="443"/>
    </location>
</feature>
<dbReference type="GO" id="GO:0050660">
    <property type="term" value="F:flavin adenine dinucleotide binding"/>
    <property type="evidence" value="ECO:0007669"/>
    <property type="project" value="InterPro"/>
</dbReference>
<dbReference type="GO" id="GO:0003995">
    <property type="term" value="F:acyl-CoA dehydrogenase activity"/>
    <property type="evidence" value="ECO:0007669"/>
    <property type="project" value="TreeGrafter"/>
</dbReference>
<comment type="caution">
    <text evidence="9">The sequence shown here is derived from an EMBL/GenBank/DDBJ whole genome shotgun (WGS) entry which is preliminary data.</text>
</comment>
<keyword evidence="4" id="KW-0274">FAD</keyword>
<name>A0A6I4MXA5_9ACTN</name>
<feature type="compositionally biased region" description="Basic and acidic residues" evidence="6">
    <location>
        <begin position="53"/>
        <end position="65"/>
    </location>
</feature>
<dbReference type="Pfam" id="PF02771">
    <property type="entry name" value="Acyl-CoA_dh_N"/>
    <property type="match status" value="1"/>
</dbReference>
<dbReference type="Gene3D" id="2.40.110.10">
    <property type="entry name" value="Butyryl-CoA Dehydrogenase, subunit A, domain 2"/>
    <property type="match status" value="1"/>
</dbReference>
<dbReference type="InterPro" id="IPR013786">
    <property type="entry name" value="AcylCoA_DH/ox_N"/>
</dbReference>
<dbReference type="InterPro" id="IPR009075">
    <property type="entry name" value="AcylCo_DH/oxidase_C"/>
</dbReference>
<evidence type="ECO:0000256" key="1">
    <source>
        <dbReference type="ARBA" id="ARBA00001974"/>
    </source>
</evidence>
<evidence type="ECO:0000313" key="10">
    <source>
        <dbReference type="Proteomes" id="UP000462055"/>
    </source>
</evidence>
<organism evidence="9 10">
    <name type="scientific">Actinomadura physcomitrii</name>
    <dbReference type="NCBI Taxonomy" id="2650748"/>
    <lineage>
        <taxon>Bacteria</taxon>
        <taxon>Bacillati</taxon>
        <taxon>Actinomycetota</taxon>
        <taxon>Actinomycetes</taxon>
        <taxon>Streptosporangiales</taxon>
        <taxon>Thermomonosporaceae</taxon>
        <taxon>Actinomadura</taxon>
    </lineage>
</organism>
<dbReference type="InterPro" id="IPR037069">
    <property type="entry name" value="AcylCoA_DH/ox_N_sf"/>
</dbReference>
<dbReference type="InterPro" id="IPR009100">
    <property type="entry name" value="AcylCoA_DH/oxidase_NM_dom_sf"/>
</dbReference>
<sequence>MGRRRGGGGRVGTAPVRGARSRHRRRHRRDRQEHHRRTGARAATGTARGTDGAGRERPGAREGGEVKSTTGALLTPAEVAAGGAELQQEHADLRDSVRALLADRNPEEAVRERAGRNGDFDRALWRDFGSDLGAAGLTIPIEFGGHGYGWVEQAITLQEAGRSLYGGPLLSTVGLAIPALLAIDDDGAKHELLPRIADCSLLATAALPPLGHEPAVTASGSGGDGTLSGTLTNVLDGASADVVLLAASDDHGGSLYLVRPGPGVTVRPLAGLDLARSHARLELDGAPAQRLSTGGGAQIMARVRDRAVLALVAEQLGVAERALEMSVEYAKTRVQFDRAIGSFQAIKHMCADMLVGVESVRALVEHAAWLADNRPDLLPAAAAAAKVRCCEVAGSITADAIHVHGGTGFTWEHPAHLYFRRARASEVLFGAPDQYRAELADRLAL</sequence>
<proteinExistence type="inferred from homology"/>
<dbReference type="PANTHER" id="PTHR43884:SF20">
    <property type="entry name" value="ACYL-COA DEHYDROGENASE FADE28"/>
    <property type="match status" value="1"/>
</dbReference>
<keyword evidence="10" id="KW-1185">Reference proteome</keyword>